<reference evidence="1 2" key="1">
    <citation type="submission" date="2016-10" db="EMBL/GenBank/DDBJ databases">
        <authorList>
            <person name="de Groot N.N."/>
        </authorList>
    </citation>
    <scope>NUCLEOTIDE SEQUENCE [LARGE SCALE GENOMIC DNA]</scope>
    <source>
        <strain evidence="1 2">CGMCC 1.11156</strain>
    </source>
</reference>
<evidence type="ECO:0000313" key="1">
    <source>
        <dbReference type="EMBL" id="SFI32853.1"/>
    </source>
</evidence>
<name>A0A1I3HB22_9ACTN</name>
<sequence>MSDSTSPSTRDADVLDETYTRMHATGPEFEGWLSNHGPMAADALIRLGCGEDVEAWLDGYARRLDEAPAPRWDIEEADWREVIGDPSRLGDWCALFDRQLREEPWRDVLARWWPRLLDGAVASAAHGLIRTGHAVRALLELPTPPRRAELAQALGYWAARHQPLPDHPSPHGDADFATALDAVPVISSSGGIRTRLSDLARTPSWPDTVARLRGAPQPGQVPAALDDLVDEAVTRYQRWAHGNPIMLVHAATAPRAARLVLPALPERLWAPTYDAAWAVTAAISAIYRPSTPPPPAGSSERQTVTPQDVTARAIATGDEHAIKFIEVALESHHRGNNHALTAGARASYLIAPVDYDE</sequence>
<organism evidence="1 2">
    <name type="scientific">Nocardioides psychrotolerans</name>
    <dbReference type="NCBI Taxonomy" id="1005945"/>
    <lineage>
        <taxon>Bacteria</taxon>
        <taxon>Bacillati</taxon>
        <taxon>Actinomycetota</taxon>
        <taxon>Actinomycetes</taxon>
        <taxon>Propionibacteriales</taxon>
        <taxon>Nocardioidaceae</taxon>
        <taxon>Nocardioides</taxon>
    </lineage>
</organism>
<keyword evidence="2" id="KW-1185">Reference proteome</keyword>
<accession>A0A1I3HB22</accession>
<evidence type="ECO:0008006" key="3">
    <source>
        <dbReference type="Google" id="ProtNLM"/>
    </source>
</evidence>
<evidence type="ECO:0000313" key="2">
    <source>
        <dbReference type="Proteomes" id="UP000198649"/>
    </source>
</evidence>
<dbReference type="EMBL" id="FOQG01000007">
    <property type="protein sequence ID" value="SFI32853.1"/>
    <property type="molecule type" value="Genomic_DNA"/>
</dbReference>
<protein>
    <recommendedName>
        <fullName evidence="3">DUF4243 domain-containing protein</fullName>
    </recommendedName>
</protein>
<proteinExistence type="predicted"/>
<dbReference type="RefSeq" id="WP_174812998.1">
    <property type="nucleotide sequence ID" value="NZ_BKAF01000008.1"/>
</dbReference>
<gene>
    <name evidence="1" type="ORF">SAMN05216561_107104</name>
</gene>
<dbReference type="AlphaFoldDB" id="A0A1I3HB22"/>
<dbReference type="Proteomes" id="UP000198649">
    <property type="component" value="Unassembled WGS sequence"/>
</dbReference>
<dbReference type="STRING" id="1005945.SAMN05216561_107104"/>